<keyword evidence="2" id="KW-0813">Transport</keyword>
<evidence type="ECO:0000256" key="5">
    <source>
        <dbReference type="ARBA" id="ARBA00023136"/>
    </source>
</evidence>
<feature type="transmembrane region" description="Helical" evidence="7">
    <location>
        <begin position="270"/>
        <end position="289"/>
    </location>
</feature>
<gene>
    <name evidence="9" type="ORF">A9K55_001282</name>
</gene>
<dbReference type="Gene3D" id="1.20.1250.20">
    <property type="entry name" value="MFS general substrate transporter like domains"/>
    <property type="match status" value="1"/>
</dbReference>
<dbReference type="InterPro" id="IPR036259">
    <property type="entry name" value="MFS_trans_sf"/>
</dbReference>
<dbReference type="PANTHER" id="PTHR23501">
    <property type="entry name" value="MAJOR FACILITATOR SUPERFAMILY"/>
    <property type="match status" value="1"/>
</dbReference>
<dbReference type="GO" id="GO:0022857">
    <property type="term" value="F:transmembrane transporter activity"/>
    <property type="evidence" value="ECO:0007669"/>
    <property type="project" value="InterPro"/>
</dbReference>
<dbReference type="CDD" id="cd17502">
    <property type="entry name" value="MFS_Azr1_MDR_like"/>
    <property type="match status" value="1"/>
</dbReference>
<feature type="transmembrane region" description="Helical" evidence="7">
    <location>
        <begin position="168"/>
        <end position="190"/>
    </location>
</feature>
<sequence>MAVDETAAPLKATGPENEKEKQDAVAKPALPPAGITYPGVWHYSLLAFALLLAMFLVALDVSIIATAIPTITAEFHSVSQIGWYGSAFFMSLAAFQAFWGKAYKYFALKIVFLSCIGIFEIGSLMAALAPNSNVLILGRAIQGLGGAGITGGCYTIFAFITPPKNMPAILGLSSSVWSCSSVLGPLLGGLFTQDVTWRWCFWVNLPIGGTTMLILLFVFKTPAHSRMAHTTWKEVPFLFDLPGIVTIVAALVCLLVAFEEGGVLRLWTDSVPIGLVVGFVLLMGLLVVIEWKQGEKAMIVLRIMKRRTILILALFNLTAQAAGFARTYNLPIYFQAVQGVSPSQSGIRMLPTVLTTSLFSFIGSVALGKLGYYQPFLLVGAVFLTIGSGMLYTLGPESSAAHYIGYQILASIGSGLVIQINVVVAQAITPRPDMAVTIALVLLWQFVGGTIGVSAAQNILNNLLLKSLPVNSRNITAAKVLAAGTTSLHDAFPDPADFSTVVNAYMKGIRAAWIWGIILSGLAFLIAFGAEWRSIKVEDIQKRAKEKAIITNRANIG</sequence>
<name>A0A2H4SRL6_CORMI</name>
<dbReference type="SUPFAM" id="SSF103473">
    <property type="entry name" value="MFS general substrate transporter"/>
    <property type="match status" value="1"/>
</dbReference>
<feature type="transmembrane region" description="Helical" evidence="7">
    <location>
        <begin position="400"/>
        <end position="424"/>
    </location>
</feature>
<dbReference type="AlphaFoldDB" id="A0A2H4SRL6"/>
<protein>
    <submittedName>
        <fullName evidence="9">Major facilitator superfamily general substrate transporter</fullName>
    </submittedName>
</protein>
<dbReference type="InterPro" id="IPR011701">
    <property type="entry name" value="MFS"/>
</dbReference>
<dbReference type="EMBL" id="CP023326">
    <property type="protein sequence ID" value="ATY65723.1"/>
    <property type="molecule type" value="Genomic_DNA"/>
</dbReference>
<accession>A0A2H4SRL6</accession>
<dbReference type="OrthoDB" id="10021397at2759"/>
<dbReference type="VEuPathDB" id="FungiDB:CCM_08344"/>
<evidence type="ECO:0000259" key="8">
    <source>
        <dbReference type="PROSITE" id="PS50850"/>
    </source>
</evidence>
<evidence type="ECO:0000256" key="4">
    <source>
        <dbReference type="ARBA" id="ARBA00022989"/>
    </source>
</evidence>
<dbReference type="VEuPathDB" id="FungiDB:A9K55_001282"/>
<dbReference type="Gene3D" id="1.20.1720.10">
    <property type="entry name" value="Multidrug resistance protein D"/>
    <property type="match status" value="1"/>
</dbReference>
<keyword evidence="5 7" id="KW-0472">Membrane</keyword>
<reference evidence="9 10" key="1">
    <citation type="journal article" date="2017" name="BMC Genomics">
        <title>Chromosome level assembly and secondary metabolite potential of the parasitic fungus Cordyceps militaris.</title>
        <authorList>
            <person name="Kramer G.J."/>
            <person name="Nodwell J.R."/>
        </authorList>
    </citation>
    <scope>NUCLEOTIDE SEQUENCE [LARGE SCALE GENOMIC DNA]</scope>
    <source>
        <strain evidence="9 10">ATCC 34164</strain>
    </source>
</reference>
<dbReference type="PANTHER" id="PTHR23501:SF177">
    <property type="entry name" value="MAJOR FACILITATOR SUPERFAMILY (MFS) PROFILE DOMAIN-CONTAINING PROTEIN-RELATED"/>
    <property type="match status" value="1"/>
</dbReference>
<feature type="transmembrane region" description="Helical" evidence="7">
    <location>
        <begin position="512"/>
        <end position="532"/>
    </location>
</feature>
<evidence type="ECO:0000256" key="3">
    <source>
        <dbReference type="ARBA" id="ARBA00022692"/>
    </source>
</evidence>
<evidence type="ECO:0000256" key="6">
    <source>
        <dbReference type="SAM" id="MobiDB-lite"/>
    </source>
</evidence>
<keyword evidence="3 7" id="KW-0812">Transmembrane</keyword>
<proteinExistence type="predicted"/>
<keyword evidence="4 7" id="KW-1133">Transmembrane helix</keyword>
<feature type="transmembrane region" description="Helical" evidence="7">
    <location>
        <begin position="375"/>
        <end position="394"/>
    </location>
</feature>
<feature type="transmembrane region" description="Helical" evidence="7">
    <location>
        <begin position="436"/>
        <end position="460"/>
    </location>
</feature>
<organism evidence="9 10">
    <name type="scientific">Cordyceps militaris</name>
    <name type="common">Caterpillar fungus</name>
    <name type="synonym">Clavaria militaris</name>
    <dbReference type="NCBI Taxonomy" id="73501"/>
    <lineage>
        <taxon>Eukaryota</taxon>
        <taxon>Fungi</taxon>
        <taxon>Dikarya</taxon>
        <taxon>Ascomycota</taxon>
        <taxon>Pezizomycotina</taxon>
        <taxon>Sordariomycetes</taxon>
        <taxon>Hypocreomycetidae</taxon>
        <taxon>Hypocreales</taxon>
        <taxon>Cordycipitaceae</taxon>
        <taxon>Cordyceps</taxon>
    </lineage>
</organism>
<evidence type="ECO:0000256" key="1">
    <source>
        <dbReference type="ARBA" id="ARBA00004141"/>
    </source>
</evidence>
<feature type="region of interest" description="Disordered" evidence="6">
    <location>
        <begin position="1"/>
        <end position="23"/>
    </location>
</feature>
<feature type="transmembrane region" description="Helical" evidence="7">
    <location>
        <begin position="45"/>
        <end position="69"/>
    </location>
</feature>
<comment type="subcellular location">
    <subcellularLocation>
        <location evidence="1">Membrane</location>
        <topology evidence="1">Multi-pass membrane protein</topology>
    </subcellularLocation>
</comment>
<feature type="transmembrane region" description="Helical" evidence="7">
    <location>
        <begin position="349"/>
        <end position="368"/>
    </location>
</feature>
<feature type="transmembrane region" description="Helical" evidence="7">
    <location>
        <begin position="196"/>
        <end position="218"/>
    </location>
</feature>
<feature type="transmembrane region" description="Helical" evidence="7">
    <location>
        <begin position="309"/>
        <end position="329"/>
    </location>
</feature>
<feature type="transmembrane region" description="Helical" evidence="7">
    <location>
        <begin position="106"/>
        <end position="128"/>
    </location>
</feature>
<evidence type="ECO:0000313" key="9">
    <source>
        <dbReference type="EMBL" id="ATY65723.1"/>
    </source>
</evidence>
<dbReference type="PROSITE" id="PS50850">
    <property type="entry name" value="MFS"/>
    <property type="match status" value="1"/>
</dbReference>
<feature type="transmembrane region" description="Helical" evidence="7">
    <location>
        <begin position="140"/>
        <end position="161"/>
    </location>
</feature>
<evidence type="ECO:0000256" key="2">
    <source>
        <dbReference type="ARBA" id="ARBA00022448"/>
    </source>
</evidence>
<dbReference type="InterPro" id="IPR020846">
    <property type="entry name" value="MFS_dom"/>
</dbReference>
<evidence type="ECO:0000256" key="7">
    <source>
        <dbReference type="SAM" id="Phobius"/>
    </source>
</evidence>
<evidence type="ECO:0000313" key="10">
    <source>
        <dbReference type="Proteomes" id="UP000323067"/>
    </source>
</evidence>
<feature type="transmembrane region" description="Helical" evidence="7">
    <location>
        <begin position="238"/>
        <end position="258"/>
    </location>
</feature>
<feature type="transmembrane region" description="Helical" evidence="7">
    <location>
        <begin position="81"/>
        <end position="99"/>
    </location>
</feature>
<feature type="domain" description="Major facilitator superfamily (MFS) profile" evidence="8">
    <location>
        <begin position="46"/>
        <end position="533"/>
    </location>
</feature>
<dbReference type="Pfam" id="PF07690">
    <property type="entry name" value="MFS_1"/>
    <property type="match status" value="1"/>
</dbReference>
<dbReference type="Proteomes" id="UP000323067">
    <property type="component" value="Chromosome iii"/>
</dbReference>
<dbReference type="GO" id="GO:0005886">
    <property type="term" value="C:plasma membrane"/>
    <property type="evidence" value="ECO:0007669"/>
    <property type="project" value="TreeGrafter"/>
</dbReference>